<dbReference type="RefSeq" id="WP_179203444.1">
    <property type="nucleotide sequence ID" value="NZ_JAGJBZ010000004.1"/>
</dbReference>
<accession>A0ABU4LHQ9</accession>
<dbReference type="Proteomes" id="UP001271723">
    <property type="component" value="Unassembled WGS sequence"/>
</dbReference>
<name>A0ABU4LHQ9_9ACTN</name>
<reference evidence="1 2" key="1">
    <citation type="journal article" date="2023" name="Microb. Genom.">
        <title>Mesoterricola silvestris gen. nov., sp. nov., Mesoterricola sediminis sp. nov., Geothrix oryzae sp. nov., Geothrix edaphica sp. nov., Geothrix rubra sp. nov., and Geothrix limicola sp. nov., six novel members of Acidobacteriota isolated from soils.</title>
        <authorList>
            <person name="Weisberg A.J."/>
            <person name="Pearce E."/>
            <person name="Kramer C.G."/>
            <person name="Chang J.H."/>
            <person name="Clarke C.R."/>
        </authorList>
    </citation>
    <scope>NUCLEOTIDE SEQUENCE [LARGE SCALE GENOMIC DNA]</scope>
    <source>
        <strain evidence="1 2">NRRL_B-2795</strain>
    </source>
</reference>
<keyword evidence="2" id="KW-1185">Reference proteome</keyword>
<comment type="caution">
    <text evidence="1">The sequence shown here is derived from an EMBL/GenBank/DDBJ whole genome shotgun (WGS) entry which is preliminary data.</text>
</comment>
<gene>
    <name evidence="1" type="ORF">PV517_42570</name>
</gene>
<evidence type="ECO:0000313" key="2">
    <source>
        <dbReference type="Proteomes" id="UP001271723"/>
    </source>
</evidence>
<proteinExistence type="predicted"/>
<dbReference type="EMBL" id="JARAVY010000028">
    <property type="protein sequence ID" value="MDX2915342.1"/>
    <property type="molecule type" value="Genomic_DNA"/>
</dbReference>
<protein>
    <submittedName>
        <fullName evidence="1">Uncharacterized protein</fullName>
    </submittedName>
</protein>
<organism evidence="1 2">
    <name type="scientific">Streptomyces griseiscabiei</name>
    <dbReference type="NCBI Taxonomy" id="2993540"/>
    <lineage>
        <taxon>Bacteria</taxon>
        <taxon>Bacillati</taxon>
        <taxon>Actinomycetota</taxon>
        <taxon>Actinomycetes</taxon>
        <taxon>Kitasatosporales</taxon>
        <taxon>Streptomycetaceae</taxon>
        <taxon>Streptomyces</taxon>
    </lineage>
</organism>
<sequence>MTIARSAPEVAVVARLAHLQDAAGNASVVRLLDTGAPAGAGDDASGAADPAP</sequence>
<evidence type="ECO:0000313" key="1">
    <source>
        <dbReference type="EMBL" id="MDX2915342.1"/>
    </source>
</evidence>